<feature type="transmembrane region" description="Helical" evidence="1">
    <location>
        <begin position="102"/>
        <end position="122"/>
    </location>
</feature>
<keyword evidence="3" id="KW-1185">Reference proteome</keyword>
<protein>
    <recommendedName>
        <fullName evidence="4">YfhO family protein</fullName>
    </recommendedName>
</protein>
<sequence length="757" mass="84800">MIRKFFRGLALPVGLGFLFCLFLRHAFSHDKSFALYKDNEDLLGPLLSTMSATLRHGAWPLRTDTFLGGIPLYDLPQLSAFYPFYFEWLPLFRTPFDSMYSMHWMVLLHILIAEINMCILLRVFAVSRFAAVFGAALFAFSANYFVYSSWMNIVAPYAWLPLYLAGISGILNGEAERRYFLMALGGMVLLVFASPAQPLIHAVFLTIVFILGKLINNRLTRQGVTRIFRPIGRLVVIGGLSFLIVSPAILPVIWNLNGMIRWIGDFPAVIGNAPIPFEAFRQDQLTAAQLGGVLFKMKGLAVGQQFFGLIPLALAVAAVAWRPRFWFVQVMTFVAVYSIISAAGTNLGLGYVNYYVPILNKIREPSRFLILFQLSMAALSAVGLDELARRASGATGTAKLKTALLPFIAVIVLSIIAYAVTRHEVTSRLSPVVSIAFLCVLAAITCFVLVFPGKMRALCLAASWAGVAVILHAVEVRWIPFTIPESQYLMTNASPLDQALARVAVLDPARDYRVIFEGKIDKQQAAMLASYRGIRTLNAYINPAPYRQFSEMYHHSPRSDSYFFALGAKYMICIGCSPEAIRGYRPIEEVDHYQIYEADNVLPHSYLQTSVDGYYGTTDQFKDETRNRDFRNGALFLKDGVRLPLASHSDHGLKCYNVEKARTINYERFDTSCQSPGVLVLNEFFDSDWTAYLDGSRTEVLEVNGNQLGVMLPAGAHFVEFKYSPRIFKISIILMAVGIGFSCLWWFWCAKNGQRKL</sequence>
<feature type="transmembrane region" description="Helical" evidence="1">
    <location>
        <begin position="333"/>
        <end position="356"/>
    </location>
</feature>
<evidence type="ECO:0008006" key="4">
    <source>
        <dbReference type="Google" id="ProtNLM"/>
    </source>
</evidence>
<feature type="transmembrane region" description="Helical" evidence="1">
    <location>
        <begin position="302"/>
        <end position="321"/>
    </location>
</feature>
<evidence type="ECO:0000313" key="3">
    <source>
        <dbReference type="Proteomes" id="UP001462961"/>
    </source>
</evidence>
<feature type="transmembrane region" description="Helical" evidence="1">
    <location>
        <begin position="400"/>
        <end position="420"/>
    </location>
</feature>
<gene>
    <name evidence="2" type="ORF">VOI32_05665</name>
</gene>
<comment type="caution">
    <text evidence="2">The sequence shown here is derived from an EMBL/GenBank/DDBJ whole genome shotgun (WGS) entry which is preliminary data.</text>
</comment>
<dbReference type="Proteomes" id="UP001462961">
    <property type="component" value="Unassembled WGS sequence"/>
</dbReference>
<dbReference type="PANTHER" id="PTHR38454:SF1">
    <property type="entry name" value="INTEGRAL MEMBRANE PROTEIN"/>
    <property type="match status" value="1"/>
</dbReference>
<dbReference type="RefSeq" id="WP_252670864.1">
    <property type="nucleotide sequence ID" value="NZ_JAKUCO010000005.1"/>
</dbReference>
<organism evidence="2 3">
    <name type="scientific">Paraburkholderia caribensis</name>
    <dbReference type="NCBI Taxonomy" id="75105"/>
    <lineage>
        <taxon>Bacteria</taxon>
        <taxon>Pseudomonadati</taxon>
        <taxon>Pseudomonadota</taxon>
        <taxon>Betaproteobacteria</taxon>
        <taxon>Burkholderiales</taxon>
        <taxon>Burkholderiaceae</taxon>
        <taxon>Paraburkholderia</taxon>
    </lineage>
</organism>
<feature type="transmembrane region" description="Helical" evidence="1">
    <location>
        <begin position="368"/>
        <end position="388"/>
    </location>
</feature>
<feature type="transmembrane region" description="Helical" evidence="1">
    <location>
        <begin position="727"/>
        <end position="748"/>
    </location>
</feature>
<accession>A0ABV0DSC7</accession>
<feature type="transmembrane region" description="Helical" evidence="1">
    <location>
        <begin position="129"/>
        <end position="147"/>
    </location>
</feature>
<evidence type="ECO:0000256" key="1">
    <source>
        <dbReference type="SAM" id="Phobius"/>
    </source>
</evidence>
<evidence type="ECO:0000313" key="2">
    <source>
        <dbReference type="EMBL" id="MEO1753415.1"/>
    </source>
</evidence>
<keyword evidence="1" id="KW-0812">Transmembrane</keyword>
<reference evidence="2 3" key="1">
    <citation type="submission" date="2024-01" db="EMBL/GenBank/DDBJ databases">
        <title>The diversity of rhizobia nodulating Mimosa spp. in eleven states of Brazil covering several biomes is determined by host plant, location, and edaphic factors.</title>
        <authorList>
            <person name="Rouws L."/>
            <person name="Barauna A."/>
            <person name="Beukes C."/>
            <person name="De Faria S.M."/>
            <person name="Gross E."/>
            <person name="Dos Reis Junior F.B."/>
            <person name="Simon M."/>
            <person name="Maluk M."/>
            <person name="Odee D.W."/>
            <person name="Kenicer G."/>
            <person name="Young J.P.W."/>
            <person name="Reis V.M."/>
            <person name="Zilli J."/>
            <person name="James E.K."/>
        </authorList>
    </citation>
    <scope>NUCLEOTIDE SEQUENCE [LARGE SCALE GENOMIC DNA]</scope>
    <source>
        <strain evidence="2 3">JHI1651</strain>
    </source>
</reference>
<proteinExistence type="predicted"/>
<feature type="transmembrane region" description="Helical" evidence="1">
    <location>
        <begin position="432"/>
        <end position="451"/>
    </location>
</feature>
<feature type="transmembrane region" description="Helical" evidence="1">
    <location>
        <begin position="231"/>
        <end position="254"/>
    </location>
</feature>
<keyword evidence="1" id="KW-0472">Membrane</keyword>
<dbReference type="PANTHER" id="PTHR38454">
    <property type="entry name" value="INTEGRAL MEMBRANE PROTEIN-RELATED"/>
    <property type="match status" value="1"/>
</dbReference>
<name>A0ABV0DSC7_9BURK</name>
<feature type="transmembrane region" description="Helical" evidence="1">
    <location>
        <begin position="458"/>
        <end position="479"/>
    </location>
</feature>
<dbReference type="InterPro" id="IPR018580">
    <property type="entry name" value="Uncharacterised_YfhO"/>
</dbReference>
<dbReference type="EMBL" id="JAYLVJ010000005">
    <property type="protein sequence ID" value="MEO1753415.1"/>
    <property type="molecule type" value="Genomic_DNA"/>
</dbReference>
<keyword evidence="1" id="KW-1133">Transmembrane helix</keyword>